<gene>
    <name evidence="4" type="primary">LOC105270833</name>
</gene>
<feature type="compositionally biased region" description="Polar residues" evidence="1">
    <location>
        <begin position="655"/>
        <end position="672"/>
    </location>
</feature>
<feature type="compositionally biased region" description="Basic and acidic residues" evidence="1">
    <location>
        <begin position="373"/>
        <end position="402"/>
    </location>
</feature>
<feature type="region of interest" description="Disordered" evidence="1">
    <location>
        <begin position="738"/>
        <end position="766"/>
    </location>
</feature>
<keyword evidence="2" id="KW-0472">Membrane</keyword>
<keyword evidence="2" id="KW-0812">Transmembrane</keyword>
<evidence type="ECO:0000256" key="1">
    <source>
        <dbReference type="SAM" id="MobiDB-lite"/>
    </source>
</evidence>
<proteinExistence type="predicted"/>
<reference evidence="4" key="1">
    <citation type="submission" date="2025-08" db="UniProtKB">
        <authorList>
            <consortium name="RefSeq"/>
        </authorList>
    </citation>
    <scope>IDENTIFICATION</scope>
    <source>
        <strain evidence="4">USDA-PBARC FA_bdor</strain>
        <tissue evidence="4">Whole organism</tissue>
    </source>
</reference>
<dbReference type="OrthoDB" id="7606993at2759"/>
<dbReference type="RefSeq" id="XP_011310329.1">
    <property type="nucleotide sequence ID" value="XM_011312027.1"/>
</dbReference>
<keyword evidence="2" id="KW-1133">Transmembrane helix</keyword>
<protein>
    <submittedName>
        <fullName evidence="4">Uncharacterized protein</fullName>
    </submittedName>
</protein>
<evidence type="ECO:0000313" key="3">
    <source>
        <dbReference type="Proteomes" id="UP000694866"/>
    </source>
</evidence>
<feature type="transmembrane region" description="Helical" evidence="2">
    <location>
        <begin position="44"/>
        <end position="65"/>
    </location>
</feature>
<keyword evidence="3" id="KW-1185">Reference proteome</keyword>
<feature type="compositionally biased region" description="Basic and acidic residues" evidence="1">
    <location>
        <begin position="477"/>
        <end position="488"/>
    </location>
</feature>
<evidence type="ECO:0000313" key="4">
    <source>
        <dbReference type="RefSeq" id="XP_011310329.1"/>
    </source>
</evidence>
<organism evidence="3 4">
    <name type="scientific">Fopius arisanus</name>
    <dbReference type="NCBI Taxonomy" id="64838"/>
    <lineage>
        <taxon>Eukaryota</taxon>
        <taxon>Metazoa</taxon>
        <taxon>Ecdysozoa</taxon>
        <taxon>Arthropoda</taxon>
        <taxon>Hexapoda</taxon>
        <taxon>Insecta</taxon>
        <taxon>Pterygota</taxon>
        <taxon>Neoptera</taxon>
        <taxon>Endopterygota</taxon>
        <taxon>Hymenoptera</taxon>
        <taxon>Apocrita</taxon>
        <taxon>Ichneumonoidea</taxon>
        <taxon>Braconidae</taxon>
        <taxon>Opiinae</taxon>
        <taxon>Fopius</taxon>
    </lineage>
</organism>
<dbReference type="AlphaFoldDB" id="A0A9R1TJC9"/>
<feature type="region of interest" description="Disordered" evidence="1">
    <location>
        <begin position="317"/>
        <end position="418"/>
    </location>
</feature>
<feature type="region of interest" description="Disordered" evidence="1">
    <location>
        <begin position="598"/>
        <end position="672"/>
    </location>
</feature>
<feature type="compositionally biased region" description="Basic and acidic residues" evidence="1">
    <location>
        <begin position="560"/>
        <end position="580"/>
    </location>
</feature>
<dbReference type="Proteomes" id="UP000694866">
    <property type="component" value="Unplaced"/>
</dbReference>
<feature type="region of interest" description="Disordered" evidence="1">
    <location>
        <begin position="432"/>
        <end position="531"/>
    </location>
</feature>
<name>A0A9R1TJC9_9HYME</name>
<evidence type="ECO:0000256" key="2">
    <source>
        <dbReference type="SAM" id="Phobius"/>
    </source>
</evidence>
<dbReference type="GeneID" id="105270833"/>
<feature type="region of interest" description="Disordered" evidence="1">
    <location>
        <begin position="560"/>
        <end position="581"/>
    </location>
</feature>
<feature type="compositionally biased region" description="Basic and acidic residues" evidence="1">
    <location>
        <begin position="355"/>
        <end position="364"/>
    </location>
</feature>
<feature type="compositionally biased region" description="Polar residues" evidence="1">
    <location>
        <begin position="403"/>
        <end position="418"/>
    </location>
</feature>
<sequence length="935" mass="104453">MSVRYLTDVACILLICLTSSHLFFQALDIMNQFFGDSVPESPMYIFSLTGMILFAIAGISLIYYVTSLMAFWAILMTMILCFVISILYAMEVIAVLLYWKKKYSSWKKCHPLTIEATSVEPITRTLFTKACDFPSSDVNICKCEITTSVSGQGLVDPSMDTSGQHETRKISFARRRQYVDSPCSVPALSIQTVGQVQTDNGMTSSGEAQTIRAETKEKIMQTSSPCQSLVTPDRESHLISQPFLTSGHCLPPQVPQPAILCPQYQMPCSGVCPPVVIVRGALSGSCCGSCNCSDHPDQNPQLHHPSRTQDKIYERHQNSAALPRTTAIILDSDIDRTSGDQRPDEKGPAHSLGEALEHSNDVIKKSVSSVKKLRPEIRKGTSKQDDKRTMSKSEQSFRRTNENDSSGTISSDIENSNGRKIHRSMAIFDARQQSFKKDDLSSEISTSPSEIVGMRDNQSQLKTRKFGSQKYSSKSGEAIDFKNRKPDDQSFDLNKTRKTKSKNLSMIPTDESATSSAGTSPNLITNKSKKSWPALEEGASQVYDKLFTMLKTKVSEEIERKFSEKSARETAEATFTREDSNLSPNTVATKIAKRAKPLYRESLSTDKSEGTETEKSRQSADAHGEDSRVIKKSNRNLTSNSPLLQLPRNYESIDSPHTSNMETRNKTINSTTYEYSSNGHRKIIERIEEADLSLQRNEGPMNNKISTETIVYKSSTPDALQSVSGEYQLTTSYSSKPLSVAKPSEENIPTFRESSGTGDMGRLTNLSNRNRNIENQMARGRISSNNDIQENSIVDRTIPSELSIVMESLNETNETQQTNFHEHRALHPSLPTPNQGLNLEENVTMRSCDGYIRDLQRQCQRKKIELGISTREMKVPVTCGWGCHGSCFHRRLCLPSACQRNDLPHYDPENFGYLGRKKKCSTKRNDGTLNICYLS</sequence>
<feature type="compositionally biased region" description="Polar residues" evidence="1">
    <location>
        <begin position="502"/>
        <end position="526"/>
    </location>
</feature>
<feature type="transmembrane region" description="Helical" evidence="2">
    <location>
        <begin position="6"/>
        <end position="24"/>
    </location>
</feature>
<dbReference type="KEGG" id="fas:105270833"/>
<accession>A0A9R1TJC9</accession>
<feature type="compositionally biased region" description="Basic and acidic residues" evidence="1">
    <location>
        <begin position="603"/>
        <end position="629"/>
    </location>
</feature>
<feature type="transmembrane region" description="Helical" evidence="2">
    <location>
        <begin position="71"/>
        <end position="99"/>
    </location>
</feature>
<feature type="compositionally biased region" description="Basic and acidic residues" evidence="1">
    <location>
        <begin position="333"/>
        <end position="348"/>
    </location>
</feature>